<proteinExistence type="predicted"/>
<reference evidence="3 4" key="2">
    <citation type="journal article" date="2017" name="Syst. Appl. Microbiol.">
        <title>Soybeans inoculated with root zone soils of Canadian native legumes harbour diverse and novel Bradyrhizobium spp. that possess agricultural potential.</title>
        <authorList>
            <person name="Bromfield E.S.P."/>
            <person name="Cloutier S."/>
            <person name="Tambong J.T."/>
            <person name="Tran Thi T.V."/>
        </authorList>
    </citation>
    <scope>NUCLEOTIDE SEQUENCE [LARGE SCALE GENOMIC DNA]</scope>
    <source>
        <strain evidence="3 4">OO99</strain>
    </source>
</reference>
<dbReference type="Gene3D" id="3.55.50.30">
    <property type="match status" value="1"/>
</dbReference>
<accession>A0A2U8P1M1</accession>
<dbReference type="AlphaFoldDB" id="A0A2U8P1M1"/>
<dbReference type="Gene3D" id="3.30.1370.120">
    <property type="match status" value="1"/>
</dbReference>
<evidence type="ECO:0000256" key="1">
    <source>
        <dbReference type="SAM" id="MobiDB-lite"/>
    </source>
</evidence>
<evidence type="ECO:0000313" key="4">
    <source>
        <dbReference type="Proteomes" id="UP000215703"/>
    </source>
</evidence>
<dbReference type="InterPro" id="IPR005644">
    <property type="entry name" value="NolW-like"/>
</dbReference>
<dbReference type="EMBL" id="CP029425">
    <property type="protein sequence ID" value="AWL91590.1"/>
    <property type="molecule type" value="Genomic_DNA"/>
</dbReference>
<dbReference type="Pfam" id="PF03958">
    <property type="entry name" value="Secretin_N"/>
    <property type="match status" value="1"/>
</dbReference>
<sequence length="237" mass="25734">MSGRRQGMLARSTVVHILKRIFCAGVLICVGILRTSAASLSLPPAPYSYTVLDQDLAAALQEFGNNLNIRVNVSADVRGRIRGRMPDLPPREFLDRLTALYNLQWYYDGLVLYISAAQEAQSRLIVLNPISFDALKAALDALNISDERYIVKPAPGEGLILASGPPRFVALVDQTLKGLVAEAQARRSPAAERSQHESVLMLFRGSSSTVFRDGRPEASPETPLHGGAVREAGPGQK</sequence>
<feature type="domain" description="NolW-like" evidence="2">
    <location>
        <begin position="122"/>
        <end position="184"/>
    </location>
</feature>
<gene>
    <name evidence="3" type="ORF">CIT37_04540</name>
</gene>
<evidence type="ECO:0000259" key="2">
    <source>
        <dbReference type="Pfam" id="PF03958"/>
    </source>
</evidence>
<name>A0A2U8P1M1_9BRAD</name>
<dbReference type="InterPro" id="IPR038591">
    <property type="entry name" value="NolW-like_sf"/>
</dbReference>
<evidence type="ECO:0000313" key="3">
    <source>
        <dbReference type="EMBL" id="AWL91590.1"/>
    </source>
</evidence>
<dbReference type="OrthoDB" id="9775455at2"/>
<dbReference type="KEGG" id="bot:CIT37_04540"/>
<protein>
    <submittedName>
        <fullName evidence="3">Nodulation protein NolW</fullName>
    </submittedName>
</protein>
<feature type="region of interest" description="Disordered" evidence="1">
    <location>
        <begin position="209"/>
        <end position="237"/>
    </location>
</feature>
<reference evidence="3 4" key="1">
    <citation type="journal article" date="2014" name="Int. J. Syst. Evol. Microbiol.">
        <title>Bradyrhizobium ottawaense sp. nov., a symbiotic nitrogen fixing bacterium from root nodules of soybeans in Canada.</title>
        <authorList>
            <person name="Yu X."/>
            <person name="Cloutier S."/>
            <person name="Tambong J.T."/>
            <person name="Bromfield E.S."/>
        </authorList>
    </citation>
    <scope>NUCLEOTIDE SEQUENCE [LARGE SCALE GENOMIC DNA]</scope>
    <source>
        <strain evidence="3 4">OO99</strain>
    </source>
</reference>
<dbReference type="Proteomes" id="UP000215703">
    <property type="component" value="Chromosome"/>
</dbReference>
<organism evidence="3 4">
    <name type="scientific">Bradyrhizobium ottawaense</name>
    <dbReference type="NCBI Taxonomy" id="931866"/>
    <lineage>
        <taxon>Bacteria</taxon>
        <taxon>Pseudomonadati</taxon>
        <taxon>Pseudomonadota</taxon>
        <taxon>Alphaproteobacteria</taxon>
        <taxon>Hyphomicrobiales</taxon>
        <taxon>Nitrobacteraceae</taxon>
        <taxon>Bradyrhizobium</taxon>
    </lineage>
</organism>